<dbReference type="EMBL" id="AVOT02000464">
    <property type="protein sequence ID" value="MBW0462985.1"/>
    <property type="molecule type" value="Genomic_DNA"/>
</dbReference>
<dbReference type="Proteomes" id="UP000765509">
    <property type="component" value="Unassembled WGS sequence"/>
</dbReference>
<accession>A0A9Q3GD42</accession>
<evidence type="ECO:0000313" key="1">
    <source>
        <dbReference type="EMBL" id="MBW0462985.1"/>
    </source>
</evidence>
<keyword evidence="2" id="KW-1185">Reference proteome</keyword>
<reference evidence="1" key="1">
    <citation type="submission" date="2021-03" db="EMBL/GenBank/DDBJ databases">
        <title>Draft genome sequence of rust myrtle Austropuccinia psidii MF-1, a brazilian biotype.</title>
        <authorList>
            <person name="Quecine M.C."/>
            <person name="Pachon D.M.R."/>
            <person name="Bonatelli M.L."/>
            <person name="Correr F.H."/>
            <person name="Franceschini L.M."/>
            <person name="Leite T.F."/>
            <person name="Margarido G.R.A."/>
            <person name="Almeida C.A."/>
            <person name="Ferrarezi J.A."/>
            <person name="Labate C.A."/>
        </authorList>
    </citation>
    <scope>NUCLEOTIDE SEQUENCE</scope>
    <source>
        <strain evidence="1">MF-1</strain>
    </source>
</reference>
<gene>
    <name evidence="1" type="ORF">O181_002700</name>
</gene>
<evidence type="ECO:0000313" key="2">
    <source>
        <dbReference type="Proteomes" id="UP000765509"/>
    </source>
</evidence>
<proteinExistence type="predicted"/>
<comment type="caution">
    <text evidence="1">The sequence shown here is derived from an EMBL/GenBank/DDBJ whole genome shotgun (WGS) entry which is preliminary data.</text>
</comment>
<sequence length="120" mass="13658">MSDSMINTNILKKIGGELEHSINCRCVEPCSMEEYINSIKDIITRTRIGKNWTRTRMESKIVQTSSREDKIPVLSFQKCGRTSHLANTCTKKTKTNEAQVIQELQCDGDKEVSDQDFVIS</sequence>
<dbReference type="AlphaFoldDB" id="A0A9Q3GD42"/>
<organism evidence="1 2">
    <name type="scientific">Austropuccinia psidii MF-1</name>
    <dbReference type="NCBI Taxonomy" id="1389203"/>
    <lineage>
        <taxon>Eukaryota</taxon>
        <taxon>Fungi</taxon>
        <taxon>Dikarya</taxon>
        <taxon>Basidiomycota</taxon>
        <taxon>Pucciniomycotina</taxon>
        <taxon>Pucciniomycetes</taxon>
        <taxon>Pucciniales</taxon>
        <taxon>Sphaerophragmiaceae</taxon>
        <taxon>Austropuccinia</taxon>
    </lineage>
</organism>
<name>A0A9Q3GD42_9BASI</name>
<protein>
    <submittedName>
        <fullName evidence="1">Uncharacterized protein</fullName>
    </submittedName>
</protein>